<gene>
    <name evidence="2" type="ORF">LZD57_21215</name>
</gene>
<keyword evidence="3" id="KW-1185">Reference proteome</keyword>
<dbReference type="Pfam" id="PF07992">
    <property type="entry name" value="Pyr_redox_2"/>
    <property type="match status" value="1"/>
</dbReference>
<dbReference type="SUPFAM" id="SSF51905">
    <property type="entry name" value="FAD/NAD(P)-binding domain"/>
    <property type="match status" value="1"/>
</dbReference>
<name>A0A9X1P639_9HYPH</name>
<feature type="domain" description="FAD/NAD(P)-binding" evidence="1">
    <location>
        <begin position="64"/>
        <end position="244"/>
    </location>
</feature>
<dbReference type="AlphaFoldDB" id="A0A9X1P639"/>
<dbReference type="GO" id="GO:0016491">
    <property type="term" value="F:oxidoreductase activity"/>
    <property type="evidence" value="ECO:0007669"/>
    <property type="project" value="InterPro"/>
</dbReference>
<evidence type="ECO:0000313" key="3">
    <source>
        <dbReference type="Proteomes" id="UP001139035"/>
    </source>
</evidence>
<comment type="caution">
    <text evidence="2">The sequence shown here is derived from an EMBL/GenBank/DDBJ whole genome shotgun (WGS) entry which is preliminary data.</text>
</comment>
<sequence>MDEKGEGAMSGSDLIRLCKPNPGQRAYVLGGLAHRVSIHTQQLRAVRLVAELLNTGEIGGTDRAIVVGGGFAGITCAAALAAKGIEVTIFERSKELVPIQVRNRTRVLSPTSVSWPDIELNDTTDLPFLNWYSGYSQDVANSVLEDFRRLFINEENAKVSIRLKSQVRRIDVKAHPDDHFEVCFSEVGQDVSSIVHSDLIFLATGFPFERKISGFDRFSYWEDRNALPLNYSGECPRVAIIGDGDGALTDLFRCFWTNRQLERISRAVGQYFLADADLRTKLRTLEETFSTSRNTKFESDYEYFYRTLLSKKGANHFFDSIEQSSCEVVMFSGKKIPFSVNASPLNKAILGYLYLNDAFKFHNGIVDQVLYDSHDASKALKASGTSQRELGGFRVRVNGKIFGKRELRALNIKDTSKNFDRVVERIGPKREFCKITLSLFDATQLEHFKSLNSITLRIANPIKGAEWKYDDRLGLEAAKYDKATRAIRQFLSDKMDIILPDTSIRVTSDLKIEIDCEDEFAEPDRKAPAKWFGIDVLYNNIADDSDDEVGQVRASLPRHSFLNNLSPKEEFGSVDVLALGQTIALGEVVDVYRDNNRGIIPLFGRIAGFVTARVPNNVRDVYIIFPRHICGTFSDTRVRAVILDGTTGRSVVSDREIAIIDRHYAERMRREAAGDKYSVFNDFQVARVLEDVSFTNSILDKRVVDVKSPFYHVKSGNKALFVDGREVGPIASIFNHKRLDIFVYGSLFTETFSIRCGSDVNVAEIASGSMVHTSRFKGVGFVIGSKVSTNELFCVEYKKVFDRLGLEFVDA</sequence>
<dbReference type="Gene3D" id="3.50.50.60">
    <property type="entry name" value="FAD/NAD(P)-binding domain"/>
    <property type="match status" value="1"/>
</dbReference>
<protein>
    <submittedName>
        <fullName evidence="2">NAD-binding protein</fullName>
    </submittedName>
</protein>
<dbReference type="RefSeq" id="WP_233721586.1">
    <property type="nucleotide sequence ID" value="NZ_JAJUWU010000025.1"/>
</dbReference>
<dbReference type="InterPro" id="IPR036188">
    <property type="entry name" value="FAD/NAD-bd_sf"/>
</dbReference>
<dbReference type="InterPro" id="IPR023753">
    <property type="entry name" value="FAD/NAD-binding_dom"/>
</dbReference>
<proteinExistence type="predicted"/>
<accession>A0A9X1P639</accession>
<evidence type="ECO:0000259" key="1">
    <source>
        <dbReference type="Pfam" id="PF07992"/>
    </source>
</evidence>
<dbReference type="EMBL" id="JAJUWU010000025">
    <property type="protein sequence ID" value="MCE7030514.1"/>
    <property type="molecule type" value="Genomic_DNA"/>
</dbReference>
<evidence type="ECO:0000313" key="2">
    <source>
        <dbReference type="EMBL" id="MCE7030514.1"/>
    </source>
</evidence>
<organism evidence="2 3">
    <name type="scientific">Jiella avicenniae</name>
    <dbReference type="NCBI Taxonomy" id="2907202"/>
    <lineage>
        <taxon>Bacteria</taxon>
        <taxon>Pseudomonadati</taxon>
        <taxon>Pseudomonadota</taxon>
        <taxon>Alphaproteobacteria</taxon>
        <taxon>Hyphomicrobiales</taxon>
        <taxon>Aurantimonadaceae</taxon>
        <taxon>Jiella</taxon>
    </lineage>
</organism>
<reference evidence="2" key="1">
    <citation type="submission" date="2022-01" db="EMBL/GenBank/DDBJ databases">
        <title>Jiella avicenniae sp. nov., a novel endophytic bacterium isolated from bark of Avicennia marina.</title>
        <authorList>
            <person name="Tuo L."/>
        </authorList>
    </citation>
    <scope>NUCLEOTIDE SEQUENCE</scope>
    <source>
        <strain evidence="2">CBK1P-4</strain>
    </source>
</reference>
<dbReference type="Proteomes" id="UP001139035">
    <property type="component" value="Unassembled WGS sequence"/>
</dbReference>